<dbReference type="GO" id="GO:0005829">
    <property type="term" value="C:cytosol"/>
    <property type="evidence" value="ECO:0007669"/>
    <property type="project" value="TreeGrafter"/>
</dbReference>
<evidence type="ECO:0000256" key="9">
    <source>
        <dbReference type="ARBA" id="ARBA00022833"/>
    </source>
</evidence>
<comment type="catalytic activity">
    <reaction evidence="17">
        <text>alpha-D-mannose 1-phosphate = D-mannose 6-phosphate</text>
        <dbReference type="Rhea" id="RHEA:11140"/>
        <dbReference type="ChEBI" id="CHEBI:58409"/>
        <dbReference type="ChEBI" id="CHEBI:58735"/>
        <dbReference type="EC" id="5.4.2.8"/>
    </reaction>
</comment>
<feature type="binding site" evidence="14">
    <location>
        <position position="678"/>
    </location>
    <ligand>
        <name>alpha-D-mannose 1-phosphate</name>
        <dbReference type="ChEBI" id="CHEBI:58409"/>
    </ligand>
</feature>
<reference evidence="22" key="1">
    <citation type="submission" date="2016-11" db="UniProtKB">
        <authorList>
            <consortium name="WormBaseParasite"/>
        </authorList>
    </citation>
    <scope>IDENTIFICATION</scope>
</reference>
<feature type="binding site" evidence="14">
    <location>
        <position position="723"/>
    </location>
    <ligand>
        <name>alpha-D-mannose 1-phosphate</name>
        <dbReference type="ChEBI" id="CHEBI:58409"/>
    </ligand>
</feature>
<accession>A0A1I7XKU4</accession>
<evidence type="ECO:0000256" key="6">
    <source>
        <dbReference type="ARBA" id="ARBA00022490"/>
    </source>
</evidence>
<evidence type="ECO:0000256" key="18">
    <source>
        <dbReference type="SAM" id="MobiDB-lite"/>
    </source>
</evidence>
<proteinExistence type="inferred from homology"/>
<dbReference type="FunFam" id="3.30.1240.20:FF:000001">
    <property type="entry name" value="Phosphomannomutase"/>
    <property type="match status" value="1"/>
</dbReference>
<feature type="binding site" evidence="14">
    <location>
        <position position="667"/>
    </location>
    <ligand>
        <name>alpha-D-mannose 1-phosphate</name>
        <dbReference type="ChEBI" id="CHEBI:58409"/>
    </ligand>
</feature>
<keyword evidence="8 16" id="KW-0863">Zinc-finger</keyword>
<evidence type="ECO:0000313" key="21">
    <source>
        <dbReference type="Proteomes" id="UP000095283"/>
    </source>
</evidence>
<dbReference type="GO" id="GO:0004615">
    <property type="term" value="F:phosphomannomutase activity"/>
    <property type="evidence" value="ECO:0007669"/>
    <property type="project" value="UniProtKB-EC"/>
</dbReference>
<dbReference type="SFLD" id="SFLDG01140">
    <property type="entry name" value="C2.B:_Phosphomannomutase_and_P"/>
    <property type="match status" value="1"/>
</dbReference>
<dbReference type="SUPFAM" id="SSF56784">
    <property type="entry name" value="HAD-like"/>
    <property type="match status" value="1"/>
</dbReference>
<feature type="active site" description="Proton donor/acceptor" evidence="13">
    <location>
        <position position="555"/>
    </location>
</feature>
<keyword evidence="21" id="KW-1185">Reference proteome</keyword>
<evidence type="ECO:0000256" key="5">
    <source>
        <dbReference type="ARBA" id="ARBA00012730"/>
    </source>
</evidence>
<dbReference type="InterPro" id="IPR019786">
    <property type="entry name" value="Zinc_finger_PHD-type_CS"/>
</dbReference>
<evidence type="ECO:0000256" key="7">
    <source>
        <dbReference type="ARBA" id="ARBA00022723"/>
    </source>
</evidence>
<dbReference type="InterPro" id="IPR002857">
    <property type="entry name" value="Znf_CXXC"/>
</dbReference>
<dbReference type="AlphaFoldDB" id="A0A1I7XKU4"/>
<dbReference type="NCBIfam" id="TIGR01484">
    <property type="entry name" value="HAD-SF-IIB"/>
    <property type="match status" value="1"/>
</dbReference>
<dbReference type="GO" id="GO:0006487">
    <property type="term" value="P:protein N-linked glycosylation"/>
    <property type="evidence" value="ECO:0007669"/>
    <property type="project" value="TreeGrafter"/>
</dbReference>
<comment type="function">
    <text evidence="17">Involved in the synthesis of the GDP-mannose and dolichol-phosphate-mannose required for a number of critical mannosyl transfer reactions.</text>
</comment>
<dbReference type="Gene3D" id="3.40.50.1000">
    <property type="entry name" value="HAD superfamily/HAD-like"/>
    <property type="match status" value="1"/>
</dbReference>
<dbReference type="Pfam" id="PF12269">
    <property type="entry name" value="CpG_bind_C"/>
    <property type="match status" value="1"/>
</dbReference>
<dbReference type="WBParaSite" id="Hba_17938">
    <property type="protein sequence ID" value="Hba_17938"/>
    <property type="gene ID" value="Hba_17938"/>
</dbReference>
<feature type="binding site" evidence="14">
    <location>
        <position position="685"/>
    </location>
    <ligand>
        <name>alpha-D-mannose 1-phosphate</name>
        <dbReference type="ChEBI" id="CHEBI:58409"/>
    </ligand>
</feature>
<feature type="domain" description="CXXC-type" evidence="20">
    <location>
        <begin position="130"/>
        <end position="174"/>
    </location>
</feature>
<dbReference type="Gene3D" id="3.30.1240.20">
    <property type="match status" value="1"/>
</dbReference>
<dbReference type="InterPro" id="IPR022056">
    <property type="entry name" value="CpG-bd_C"/>
</dbReference>
<evidence type="ECO:0000256" key="14">
    <source>
        <dbReference type="PIRSR" id="PIRSR605002-2"/>
    </source>
</evidence>
<feature type="domain" description="PHD-type" evidence="19">
    <location>
        <begin position="62"/>
        <end position="112"/>
    </location>
</feature>
<dbReference type="InterPro" id="IPR001965">
    <property type="entry name" value="Znf_PHD"/>
</dbReference>
<feature type="binding site" evidence="15">
    <location>
        <position position="555"/>
    </location>
    <ligand>
        <name>Mg(2+)</name>
        <dbReference type="ChEBI" id="CHEBI:18420"/>
        <label>1</label>
    </ligand>
</feature>
<keyword evidence="7 15" id="KW-0479">Metal-binding</keyword>
<comment type="subcellular location">
    <subcellularLocation>
        <location evidence="1 17">Cytoplasm</location>
    </subcellularLocation>
</comment>
<feature type="binding site" evidence="15">
    <location>
        <position position="752"/>
    </location>
    <ligand>
        <name>Mg(2+)</name>
        <dbReference type="ChEBI" id="CHEBI:18420"/>
        <label>1</label>
    </ligand>
</feature>
<evidence type="ECO:0000256" key="1">
    <source>
        <dbReference type="ARBA" id="ARBA00004496"/>
    </source>
</evidence>
<keyword evidence="12 17" id="KW-0413">Isomerase</keyword>
<protein>
    <recommendedName>
        <fullName evidence="5 17">Phosphomannomutase</fullName>
        <ecNumber evidence="5 17">5.4.2.8</ecNumber>
    </recommendedName>
</protein>
<evidence type="ECO:0000256" key="12">
    <source>
        <dbReference type="ARBA" id="ARBA00023235"/>
    </source>
</evidence>
<dbReference type="GO" id="GO:0008270">
    <property type="term" value="F:zinc ion binding"/>
    <property type="evidence" value="ECO:0007669"/>
    <property type="project" value="UniProtKB-KW"/>
</dbReference>
<evidence type="ECO:0000259" key="19">
    <source>
        <dbReference type="PROSITE" id="PS50016"/>
    </source>
</evidence>
<dbReference type="SUPFAM" id="SSF57903">
    <property type="entry name" value="FYVE/PHD zinc finger"/>
    <property type="match status" value="1"/>
</dbReference>
<dbReference type="InterPro" id="IPR043169">
    <property type="entry name" value="PMM_cap"/>
</dbReference>
<evidence type="ECO:0000256" key="3">
    <source>
        <dbReference type="ARBA" id="ARBA00009736"/>
    </source>
</evidence>
<dbReference type="CDD" id="cd02585">
    <property type="entry name" value="HAD_PMM"/>
    <property type="match status" value="1"/>
</dbReference>
<evidence type="ECO:0000256" key="13">
    <source>
        <dbReference type="PIRSR" id="PIRSR605002-1"/>
    </source>
</evidence>
<keyword evidence="10 15" id="KW-0460">Magnesium</keyword>
<feature type="binding site" evidence="15">
    <location>
        <position position="553"/>
    </location>
    <ligand>
        <name>Mg(2+)</name>
        <dbReference type="ChEBI" id="CHEBI:18420"/>
        <label>1</label>
    </ligand>
</feature>
<dbReference type="SFLD" id="SFLDS00003">
    <property type="entry name" value="Haloacid_Dehalogenase"/>
    <property type="match status" value="1"/>
</dbReference>
<keyword evidence="11" id="KW-0238">DNA-binding</keyword>
<comment type="cofactor">
    <cofactor evidence="15">
        <name>Mg(2+)</name>
        <dbReference type="ChEBI" id="CHEBI:18420"/>
    </cofactor>
</comment>
<dbReference type="InterPro" id="IPR036412">
    <property type="entry name" value="HAD-like_sf"/>
</dbReference>
<comment type="similarity">
    <text evidence="3 17">Belongs to the eukaryotic PMM family.</text>
</comment>
<evidence type="ECO:0000256" key="11">
    <source>
        <dbReference type="ARBA" id="ARBA00023125"/>
    </source>
</evidence>
<dbReference type="PROSITE" id="PS50016">
    <property type="entry name" value="ZF_PHD_2"/>
    <property type="match status" value="1"/>
</dbReference>
<keyword evidence="9" id="KW-0862">Zinc</keyword>
<dbReference type="PANTHER" id="PTHR10466">
    <property type="entry name" value="PHOSPHOMANNOMUTASE"/>
    <property type="match status" value="1"/>
</dbReference>
<feature type="binding site" evidence="15">
    <location>
        <position position="764"/>
    </location>
    <ligand>
        <name>Mg(2+)</name>
        <dbReference type="ChEBI" id="CHEBI:18420"/>
        <label>1</label>
    </ligand>
</feature>
<comment type="subunit">
    <text evidence="4 17">Homodimer.</text>
</comment>
<feature type="active site" description="Nucleophile" evidence="13">
    <location>
        <position position="553"/>
    </location>
</feature>
<dbReference type="Proteomes" id="UP000095283">
    <property type="component" value="Unplaced"/>
</dbReference>
<dbReference type="InterPro" id="IPR013083">
    <property type="entry name" value="Znf_RING/FYVE/PHD"/>
</dbReference>
<dbReference type="EC" id="5.4.2.8" evidence="5 17"/>
<evidence type="ECO:0000256" key="16">
    <source>
        <dbReference type="PROSITE-ProRule" id="PRU00509"/>
    </source>
</evidence>
<dbReference type="PANTHER" id="PTHR10466:SF0">
    <property type="entry name" value="PHOSPHOMANNOMUTASE"/>
    <property type="match status" value="1"/>
</dbReference>
<dbReference type="GO" id="GO:0009298">
    <property type="term" value="P:GDP-mannose biosynthetic process"/>
    <property type="evidence" value="ECO:0007669"/>
    <property type="project" value="UniProtKB-UniPathway"/>
</dbReference>
<dbReference type="InterPro" id="IPR019787">
    <property type="entry name" value="Znf_PHD-finger"/>
</dbReference>
<dbReference type="SFLD" id="SFLDG01143">
    <property type="entry name" value="C2.B.3:_Phosphomannomutase_Lik"/>
    <property type="match status" value="1"/>
</dbReference>
<evidence type="ECO:0000256" key="2">
    <source>
        <dbReference type="ARBA" id="ARBA00004699"/>
    </source>
</evidence>
<dbReference type="InterPro" id="IPR011011">
    <property type="entry name" value="Znf_FYVE_PHD"/>
</dbReference>
<dbReference type="Gene3D" id="3.30.40.10">
    <property type="entry name" value="Zinc/RING finger domain, C3HC4 (zinc finger)"/>
    <property type="match status" value="1"/>
</dbReference>
<feature type="binding site" evidence="14">
    <location>
        <position position="725"/>
    </location>
    <ligand>
        <name>alpha-D-mannose 1-phosphate</name>
        <dbReference type="ChEBI" id="CHEBI:58409"/>
    </ligand>
</feature>
<dbReference type="Pfam" id="PF03332">
    <property type="entry name" value="PMM"/>
    <property type="match status" value="1"/>
</dbReference>
<evidence type="ECO:0000256" key="10">
    <source>
        <dbReference type="ARBA" id="ARBA00022842"/>
    </source>
</evidence>
<evidence type="ECO:0000256" key="4">
    <source>
        <dbReference type="ARBA" id="ARBA00011738"/>
    </source>
</evidence>
<name>A0A1I7XKU4_HETBA</name>
<dbReference type="UniPathway" id="UPA00126">
    <property type="reaction ID" value="UER00424"/>
</dbReference>
<dbReference type="Pfam" id="PF00628">
    <property type="entry name" value="PHD"/>
    <property type="match status" value="1"/>
</dbReference>
<evidence type="ECO:0000256" key="17">
    <source>
        <dbReference type="RuleBase" id="RU361118"/>
    </source>
</evidence>
<dbReference type="GO" id="GO:0006013">
    <property type="term" value="P:mannose metabolic process"/>
    <property type="evidence" value="ECO:0007669"/>
    <property type="project" value="TreeGrafter"/>
</dbReference>
<dbReference type="InterPro" id="IPR005002">
    <property type="entry name" value="PMM"/>
</dbReference>
<evidence type="ECO:0000313" key="22">
    <source>
        <dbReference type="WBParaSite" id="Hba_17938"/>
    </source>
</evidence>
<evidence type="ECO:0000259" key="20">
    <source>
        <dbReference type="PROSITE" id="PS51058"/>
    </source>
</evidence>
<dbReference type="InterPro" id="IPR006379">
    <property type="entry name" value="HAD-SF_hydro_IIB"/>
</dbReference>
<dbReference type="InterPro" id="IPR023214">
    <property type="entry name" value="HAD_sf"/>
</dbReference>
<feature type="region of interest" description="Disordered" evidence="18">
    <location>
        <begin position="190"/>
        <end position="222"/>
    </location>
</feature>
<dbReference type="SMART" id="SM00249">
    <property type="entry name" value="PHD"/>
    <property type="match status" value="1"/>
</dbReference>
<dbReference type="PROSITE" id="PS51058">
    <property type="entry name" value="ZF_CXXC"/>
    <property type="match status" value="1"/>
</dbReference>
<comment type="pathway">
    <text evidence="2 17">Nucleotide-sugar biosynthesis; GDP-alpha-D-mannose biosynthesis; alpha-D-mannose 1-phosphate from D-fructose 6-phosphate: step 2/2.</text>
</comment>
<feature type="binding site" evidence="15">
    <location>
        <position position="766"/>
    </location>
    <ligand>
        <name>Mg(2+)</name>
        <dbReference type="ChEBI" id="CHEBI:18420"/>
        <label>1</label>
    </ligand>
</feature>
<keyword evidence="6 17" id="KW-0963">Cytoplasm</keyword>
<sequence length="791" mass="90827">MIRLGFISNDISILYNSSIKKEMDNPITDADMEKESREISNIKAEMEGQEQNSLEQDSKGGTLYCVCRSSDASKFMIGCDGCGEWFHGDCVEIRKEDAKHIQLYHCSMCVEKNDSLQSIVYKKKYLKERQRQKEEENFLATMRCGECIGCFRPDDCGKCEGCEKSNNCVKRQCVQAEYLLQRKGVISRPRRENLRTTSADESEGALSPLQPPSPEKEKGRGVAKRVGGKMVHMLLINHEEKDRYVIGTQITKKDVVLKYTIQLKYVIVNFSRNSYLDFTTELIRSSYQTYTRLRSNKAHAKKANEPRHCLGLECTRSAREGSKYCSDECGKALAEARLRLILPQRVEEFWKGIPRTEVRAAEQIDQIDNTVTNIQIQVERLLGYVKMIQQYINAIKHIDPIEEDDGDLAEFDSITSCTVCGVEYSAKQLPKHIERCFVRSEKQITFGTPFQAPVNPDLLFCEFYNKANNTYCKRLRVICAEHYKGDLENDMKRSFLIKDFAALLEKIACNTIVGSRRFHHLRIQLHHLKKHESSSRRFSIAVIKMSRTVLVFDVDGTLSPARRKISPEMRAFLEYVRKRVPLVVVGGSDLDKITEQLADGIDDLFSQFDFIFAENGLIGFKGKEQYPSQTIQNHIGEEKLQTLINFTLRYFSDIKLPVKRGNFVEFRKGMLNLSPIGRSCSQAERDEFVVFDREHKVREKFLVALEKNFADYGLSFAIGGQISVDVYPVGWDKTYCLQYFENDFDTIHFFGDKTMPGGNDYTIFTDPRTIGHTVTDPDDTKKQVEELLCKL</sequence>
<organism evidence="21 22">
    <name type="scientific">Heterorhabditis bacteriophora</name>
    <name type="common">Entomopathogenic nematode worm</name>
    <dbReference type="NCBI Taxonomy" id="37862"/>
    <lineage>
        <taxon>Eukaryota</taxon>
        <taxon>Metazoa</taxon>
        <taxon>Ecdysozoa</taxon>
        <taxon>Nematoda</taxon>
        <taxon>Chromadorea</taxon>
        <taxon>Rhabditida</taxon>
        <taxon>Rhabditina</taxon>
        <taxon>Rhabditomorpha</taxon>
        <taxon>Strongyloidea</taxon>
        <taxon>Heterorhabditidae</taxon>
        <taxon>Heterorhabditis</taxon>
    </lineage>
</organism>
<dbReference type="GO" id="GO:0003677">
    <property type="term" value="F:DNA binding"/>
    <property type="evidence" value="ECO:0007669"/>
    <property type="project" value="UniProtKB-KW"/>
</dbReference>
<dbReference type="PROSITE" id="PS01359">
    <property type="entry name" value="ZF_PHD_1"/>
    <property type="match status" value="1"/>
</dbReference>
<evidence type="ECO:0000256" key="15">
    <source>
        <dbReference type="PIRSR" id="PIRSR605002-3"/>
    </source>
</evidence>
<feature type="binding site" evidence="14">
    <location>
        <position position="562"/>
    </location>
    <ligand>
        <name>alpha-D-mannose 1-phosphate</name>
        <dbReference type="ChEBI" id="CHEBI:58409"/>
    </ligand>
</feature>
<feature type="binding site" evidence="15">
    <location>
        <position position="769"/>
    </location>
    <ligand>
        <name>Mg(2+)</name>
        <dbReference type="ChEBI" id="CHEBI:18420"/>
        <label>1</label>
    </ligand>
</feature>
<evidence type="ECO:0000256" key="8">
    <source>
        <dbReference type="ARBA" id="ARBA00022771"/>
    </source>
</evidence>
<dbReference type="SFLD" id="SFLDF00445">
    <property type="entry name" value="alpha-phosphomannomutase"/>
    <property type="match status" value="1"/>
</dbReference>